<dbReference type="EMBL" id="QUOT01000001">
    <property type="protein sequence ID" value="REL32774.1"/>
    <property type="molecule type" value="Genomic_DNA"/>
</dbReference>
<dbReference type="AlphaFoldDB" id="A0A3E0U7T7"/>
<reference evidence="3" key="1">
    <citation type="submission" date="2018-08" db="EMBL/GenBank/DDBJ databases">
        <title>Thalassotalea euphylliae genome.</title>
        <authorList>
            <person name="Summers S."/>
            <person name="Rice S.A."/>
            <person name="Freckelton M.L."/>
            <person name="Nedved B.T."/>
            <person name="Hadfield M.G."/>
        </authorList>
    </citation>
    <scope>NUCLEOTIDE SEQUENCE [LARGE SCALE GENOMIC DNA]</scope>
    <source>
        <strain evidence="3">H3</strain>
    </source>
</reference>
<feature type="transmembrane region" description="Helical" evidence="1">
    <location>
        <begin position="37"/>
        <end position="55"/>
    </location>
</feature>
<protein>
    <submittedName>
        <fullName evidence="2">Uncharacterized protein</fullName>
    </submittedName>
</protein>
<feature type="transmembrane region" description="Helical" evidence="1">
    <location>
        <begin position="12"/>
        <end position="31"/>
    </location>
</feature>
<keyword evidence="1" id="KW-0472">Membrane</keyword>
<keyword evidence="3" id="KW-1185">Reference proteome</keyword>
<accession>A0A3E0U7T7</accession>
<organism evidence="2 3">
    <name type="scientific">Thalassotalea euphylliae</name>
    <dbReference type="NCBI Taxonomy" id="1655234"/>
    <lineage>
        <taxon>Bacteria</taxon>
        <taxon>Pseudomonadati</taxon>
        <taxon>Pseudomonadota</taxon>
        <taxon>Gammaproteobacteria</taxon>
        <taxon>Alteromonadales</taxon>
        <taxon>Colwelliaceae</taxon>
        <taxon>Thalassotalea</taxon>
    </lineage>
</organism>
<feature type="transmembrane region" description="Helical" evidence="1">
    <location>
        <begin position="115"/>
        <end position="138"/>
    </location>
</feature>
<comment type="caution">
    <text evidence="2">The sequence shown here is derived from an EMBL/GenBank/DDBJ whole genome shotgun (WGS) entry which is preliminary data.</text>
</comment>
<evidence type="ECO:0000256" key="1">
    <source>
        <dbReference type="SAM" id="Phobius"/>
    </source>
</evidence>
<keyword evidence="1" id="KW-1133">Transmembrane helix</keyword>
<gene>
    <name evidence="2" type="ORF">DXX94_16735</name>
</gene>
<feature type="transmembrane region" description="Helical" evidence="1">
    <location>
        <begin position="89"/>
        <end position="109"/>
    </location>
</feature>
<evidence type="ECO:0000313" key="2">
    <source>
        <dbReference type="EMBL" id="REL32774.1"/>
    </source>
</evidence>
<name>A0A3E0U7T7_9GAMM</name>
<dbReference type="Proteomes" id="UP000256899">
    <property type="component" value="Unassembled WGS sequence"/>
</dbReference>
<sequence length="142" mass="15400">MEGIDRETVLRAAFVQASFSASVTLVFTFVLEKAVAKFGGSCFSLVFIVPVLCSVHSKTRHNLAILNTFNEALDAAATHLKGKCVTGSLLAPLVPLSVQASLVIMVNVINQTPNLWLTVAPSIFFSALYGYSYTFTLLKQRN</sequence>
<keyword evidence="1" id="KW-0812">Transmembrane</keyword>
<proteinExistence type="predicted"/>
<evidence type="ECO:0000313" key="3">
    <source>
        <dbReference type="Proteomes" id="UP000256899"/>
    </source>
</evidence>